<dbReference type="InterPro" id="IPR000727">
    <property type="entry name" value="T_SNARE_dom"/>
</dbReference>
<evidence type="ECO:0000256" key="8">
    <source>
        <dbReference type="ARBA" id="ARBA00029447"/>
    </source>
</evidence>
<evidence type="ECO:0000259" key="13">
    <source>
        <dbReference type="PROSITE" id="PS50885"/>
    </source>
</evidence>
<evidence type="ECO:0000256" key="2">
    <source>
        <dbReference type="ARBA" id="ARBA00022475"/>
    </source>
</evidence>
<dbReference type="Gene3D" id="1.10.287.950">
    <property type="entry name" value="Methyl-accepting chemotaxis protein"/>
    <property type="match status" value="1"/>
</dbReference>
<evidence type="ECO:0000256" key="3">
    <source>
        <dbReference type="ARBA" id="ARBA00022519"/>
    </source>
</evidence>
<dbReference type="SUPFAM" id="SSF58104">
    <property type="entry name" value="Methyl-accepting chemotaxis protein (MCP) signaling domain"/>
    <property type="match status" value="1"/>
</dbReference>
<comment type="subcellular location">
    <subcellularLocation>
        <location evidence="1">Cell inner membrane</location>
        <topology evidence="1">Multi-pass membrane protein</topology>
    </subcellularLocation>
</comment>
<dbReference type="SMART" id="SM00283">
    <property type="entry name" value="MA"/>
    <property type="match status" value="1"/>
</dbReference>
<evidence type="ECO:0008006" key="16">
    <source>
        <dbReference type="Google" id="ProtNLM"/>
    </source>
</evidence>
<evidence type="ECO:0000256" key="5">
    <source>
        <dbReference type="ARBA" id="ARBA00022989"/>
    </source>
</evidence>
<dbReference type="CDD" id="cd06225">
    <property type="entry name" value="HAMP"/>
    <property type="match status" value="1"/>
</dbReference>
<dbReference type="SMART" id="SM00304">
    <property type="entry name" value="HAMP"/>
    <property type="match status" value="2"/>
</dbReference>
<dbReference type="PROSITE" id="PS50885">
    <property type="entry name" value="HAMP"/>
    <property type="match status" value="1"/>
</dbReference>
<reference evidence="14 15" key="1">
    <citation type="submission" date="2021-02" db="EMBL/GenBank/DDBJ databases">
        <title>Complete genome of Desulfoluna sp. strain ASN36.</title>
        <authorList>
            <person name="Takahashi A."/>
            <person name="Kojima H."/>
            <person name="Fukui M."/>
        </authorList>
    </citation>
    <scope>NUCLEOTIDE SEQUENCE [LARGE SCALE GENOMIC DNA]</scope>
    <source>
        <strain evidence="14 15">ASN36</strain>
    </source>
</reference>
<feature type="transmembrane region" description="Helical" evidence="10">
    <location>
        <begin position="426"/>
        <end position="449"/>
    </location>
</feature>
<feature type="transmembrane region" description="Helical" evidence="10">
    <location>
        <begin position="12"/>
        <end position="33"/>
    </location>
</feature>
<dbReference type="PANTHER" id="PTHR32089">
    <property type="entry name" value="METHYL-ACCEPTING CHEMOTAXIS PROTEIN MCPB"/>
    <property type="match status" value="1"/>
</dbReference>
<evidence type="ECO:0000256" key="10">
    <source>
        <dbReference type="SAM" id="Phobius"/>
    </source>
</evidence>
<evidence type="ECO:0000256" key="1">
    <source>
        <dbReference type="ARBA" id="ARBA00004429"/>
    </source>
</evidence>
<dbReference type="PROSITE" id="PS50111">
    <property type="entry name" value="CHEMOTAXIS_TRANSDUC_2"/>
    <property type="match status" value="1"/>
</dbReference>
<dbReference type="InterPro" id="IPR003660">
    <property type="entry name" value="HAMP_dom"/>
</dbReference>
<comment type="similarity">
    <text evidence="8">Belongs to the methyl-accepting chemotaxis (MCP) protein family.</text>
</comment>
<protein>
    <recommendedName>
        <fullName evidence="16">Methyl-accepting chemotaxis protein</fullName>
    </recommendedName>
</protein>
<name>A0ABM7PGW5_9BACT</name>
<keyword evidence="6 10" id="KW-0472">Membrane</keyword>
<feature type="domain" description="HAMP" evidence="13">
    <location>
        <begin position="447"/>
        <end position="501"/>
    </location>
</feature>
<evidence type="ECO:0000256" key="9">
    <source>
        <dbReference type="PROSITE-ProRule" id="PRU00284"/>
    </source>
</evidence>
<dbReference type="PROSITE" id="PS50192">
    <property type="entry name" value="T_SNARE"/>
    <property type="match status" value="1"/>
</dbReference>
<dbReference type="Gene3D" id="3.30.450.20">
    <property type="entry name" value="PAS domain"/>
    <property type="match status" value="1"/>
</dbReference>
<dbReference type="InterPro" id="IPR004089">
    <property type="entry name" value="MCPsignal_dom"/>
</dbReference>
<evidence type="ECO:0000256" key="7">
    <source>
        <dbReference type="ARBA" id="ARBA00023224"/>
    </source>
</evidence>
<dbReference type="PANTHER" id="PTHR32089:SF112">
    <property type="entry name" value="LYSOZYME-LIKE PROTEIN-RELATED"/>
    <property type="match status" value="1"/>
</dbReference>
<dbReference type="SMART" id="SM01049">
    <property type="entry name" value="Cache_2"/>
    <property type="match status" value="1"/>
</dbReference>
<dbReference type="Pfam" id="PF00672">
    <property type="entry name" value="HAMP"/>
    <property type="match status" value="1"/>
</dbReference>
<dbReference type="EMBL" id="AP024488">
    <property type="protein sequence ID" value="BCS96813.1"/>
    <property type="molecule type" value="Genomic_DNA"/>
</dbReference>
<proteinExistence type="inferred from homology"/>
<organism evidence="14 15">
    <name type="scientific">Desulfoluna limicola</name>
    <dbReference type="NCBI Taxonomy" id="2810562"/>
    <lineage>
        <taxon>Bacteria</taxon>
        <taxon>Pseudomonadati</taxon>
        <taxon>Thermodesulfobacteriota</taxon>
        <taxon>Desulfobacteria</taxon>
        <taxon>Desulfobacterales</taxon>
        <taxon>Desulfolunaceae</taxon>
        <taxon>Desulfoluna</taxon>
    </lineage>
</organism>
<sequence length="792" mass="84406">MFASLSLRKKLVSGFTLVVVVLLMVGLTGYVSLNRVIRESNKGIMTLELNAAMSGLIGKQDLYVQEGKPSQFEDLGKGVEAVGGMVDAFKGVVGDTEAVAELKAGKALYEQHLASLNEAKLKKADILVTLQKSAWEVKSVVAQEAGMAEEAIREDMLENSTYYLKKNAFASVRNLVDVAHDAVKSLHGSARPRNEALDLVRNMHFGGDNYFFVVDSDFTLMAHGANQKLEGMDFSRIKDKKTGKAFMVDVVNGAVKDGASVTEYFWTKPGMGDEVFPKVTTARYFQAWDLVICAGVYVDDIEKAGEELNDQIEDGFYKLQEIREVGTLLMDARLSALYYMAFRITPEKVNETLVELMEMDSATDAVKASASEYMTNWDGYVAQDAQEVKSGKDARGVIGQASASMNVMADAAQEAFGSTASSGKAVIVLFILVGVGMAVGAAILLIAAITTPLKQTSSMLQDIAEGDGDLTQRLTVATRDELGDVAHWFNTFVEKLQVMISEIAGNSETLAASSGRLTTLAGQLAGGAEATSEKAHAVAAAAEQMSCNMNDVSQESEQSAGTINTMASATEEMTATIGEIAQNSESARTITGDAVTQARRTKEKVGALGESAIEIGKVTETIAAISNQINLLALNATIEAARAGEAGKGFAVVADEIKELARQTSASSQEIKERIAGVQDSTDETVTEIDTITETIDNVNQIVITIAAAIEEQSATTAEISGNVNQTSSGIQAMNDKVLESSTVARDMAVEIADVNETAGQMTEVSAKVNTNAEELQGLSGQLKSLVGRFKV</sequence>
<keyword evidence="7 9" id="KW-0807">Transducer</keyword>
<dbReference type="Pfam" id="PF00015">
    <property type="entry name" value="MCPsignal"/>
    <property type="match status" value="1"/>
</dbReference>
<evidence type="ECO:0000313" key="14">
    <source>
        <dbReference type="EMBL" id="BCS96813.1"/>
    </source>
</evidence>
<evidence type="ECO:0000256" key="6">
    <source>
        <dbReference type="ARBA" id="ARBA00023136"/>
    </source>
</evidence>
<evidence type="ECO:0000259" key="11">
    <source>
        <dbReference type="PROSITE" id="PS50111"/>
    </source>
</evidence>
<feature type="domain" description="Methyl-accepting transducer" evidence="11">
    <location>
        <begin position="534"/>
        <end position="756"/>
    </location>
</feature>
<dbReference type="Pfam" id="PF17200">
    <property type="entry name" value="sCache_2"/>
    <property type="match status" value="1"/>
</dbReference>
<dbReference type="InterPro" id="IPR033480">
    <property type="entry name" value="sCache_2"/>
</dbReference>
<dbReference type="PRINTS" id="PR00260">
    <property type="entry name" value="CHEMTRNSDUCR"/>
</dbReference>
<keyword evidence="2" id="KW-1003">Cell membrane</keyword>
<accession>A0ABM7PGW5</accession>
<evidence type="ECO:0000256" key="4">
    <source>
        <dbReference type="ARBA" id="ARBA00022692"/>
    </source>
</evidence>
<keyword evidence="4 10" id="KW-0812">Transmembrane</keyword>
<keyword evidence="15" id="KW-1185">Reference proteome</keyword>
<gene>
    <name evidence="14" type="ORF">DSLASN_24450</name>
</gene>
<dbReference type="InterPro" id="IPR004090">
    <property type="entry name" value="Chemotax_Me-accpt_rcpt"/>
</dbReference>
<keyword evidence="3" id="KW-0997">Cell inner membrane</keyword>
<feature type="domain" description="T-SNARE coiled-coil homology" evidence="12">
    <location>
        <begin position="679"/>
        <end position="741"/>
    </location>
</feature>
<dbReference type="Proteomes" id="UP001320148">
    <property type="component" value="Chromosome"/>
</dbReference>
<evidence type="ECO:0000259" key="12">
    <source>
        <dbReference type="PROSITE" id="PS50192"/>
    </source>
</evidence>
<keyword evidence="5 10" id="KW-1133">Transmembrane helix</keyword>
<evidence type="ECO:0000313" key="15">
    <source>
        <dbReference type="Proteomes" id="UP001320148"/>
    </source>
</evidence>